<feature type="transmembrane region" description="Helical" evidence="1">
    <location>
        <begin position="25"/>
        <end position="43"/>
    </location>
</feature>
<accession>A0A839Y6K6</accession>
<reference evidence="2 3" key="1">
    <citation type="submission" date="2020-08" db="EMBL/GenBank/DDBJ databases">
        <title>Sequencing the genomes of 1000 actinobacteria strains.</title>
        <authorList>
            <person name="Klenk H.-P."/>
        </authorList>
    </citation>
    <scope>NUCLEOTIDE SEQUENCE [LARGE SCALE GENOMIC DNA]</scope>
    <source>
        <strain evidence="2 3">DSM 16678</strain>
    </source>
</reference>
<keyword evidence="1" id="KW-0812">Transmembrane</keyword>
<keyword evidence="1" id="KW-0472">Membrane</keyword>
<proteinExistence type="predicted"/>
<feature type="transmembrane region" description="Helical" evidence="1">
    <location>
        <begin position="55"/>
        <end position="80"/>
    </location>
</feature>
<feature type="transmembrane region" description="Helical" evidence="1">
    <location>
        <begin position="176"/>
        <end position="194"/>
    </location>
</feature>
<dbReference type="RefSeq" id="WP_183513728.1">
    <property type="nucleotide sequence ID" value="NZ_JACIBU010000001.1"/>
</dbReference>
<sequence length="248" mass="24711">MSAPVRFPAVLRSEWTKLVSVRSTWWSAAVYVLVAGAFGWLAASTTPSADSAGNAVGIALIGFGFAQFAVVVVGVTAAAGEFATGMVLASLAAVPRRVRWLAAKTGVVAGAVAGLTGVLALVCWLAARSLTAVDGGVPLVGAGVGRALLLQVATAALTAVLAVALGALLRSTAGGVGAGAALVFLLPLLLPLFGRTGERLAEALPLLRVGGDPFLVAGPGWAVGLAVTAAWAAGTWLLAAVLLDRRDP</sequence>
<protein>
    <submittedName>
        <fullName evidence="2">ABC-2 type transport system permease protein</fullName>
    </submittedName>
</protein>
<organism evidence="2 3">
    <name type="scientific">Modestobacter versicolor</name>
    <dbReference type="NCBI Taxonomy" id="429133"/>
    <lineage>
        <taxon>Bacteria</taxon>
        <taxon>Bacillati</taxon>
        <taxon>Actinomycetota</taxon>
        <taxon>Actinomycetes</taxon>
        <taxon>Geodermatophilales</taxon>
        <taxon>Geodermatophilaceae</taxon>
        <taxon>Modestobacter</taxon>
    </lineage>
</organism>
<dbReference type="EMBL" id="JACIBU010000001">
    <property type="protein sequence ID" value="MBB3676441.1"/>
    <property type="molecule type" value="Genomic_DNA"/>
</dbReference>
<evidence type="ECO:0000313" key="3">
    <source>
        <dbReference type="Proteomes" id="UP000580718"/>
    </source>
</evidence>
<feature type="transmembrane region" description="Helical" evidence="1">
    <location>
        <begin position="214"/>
        <end position="243"/>
    </location>
</feature>
<keyword evidence="1" id="KW-1133">Transmembrane helix</keyword>
<gene>
    <name evidence="2" type="ORF">FHX36_002176</name>
</gene>
<comment type="caution">
    <text evidence="2">The sequence shown here is derived from an EMBL/GenBank/DDBJ whole genome shotgun (WGS) entry which is preliminary data.</text>
</comment>
<dbReference type="AlphaFoldDB" id="A0A839Y6K6"/>
<dbReference type="Proteomes" id="UP000580718">
    <property type="component" value="Unassembled WGS sequence"/>
</dbReference>
<evidence type="ECO:0000313" key="2">
    <source>
        <dbReference type="EMBL" id="MBB3676441.1"/>
    </source>
</evidence>
<feature type="transmembrane region" description="Helical" evidence="1">
    <location>
        <begin position="147"/>
        <end position="169"/>
    </location>
</feature>
<name>A0A839Y6K6_9ACTN</name>
<evidence type="ECO:0000256" key="1">
    <source>
        <dbReference type="SAM" id="Phobius"/>
    </source>
</evidence>
<feature type="transmembrane region" description="Helical" evidence="1">
    <location>
        <begin position="101"/>
        <end position="127"/>
    </location>
</feature>